<dbReference type="EMBL" id="JAJVCN010000001">
    <property type="protein sequence ID" value="MCE7003255.1"/>
    <property type="molecule type" value="Genomic_DNA"/>
</dbReference>
<dbReference type="RefSeq" id="WP_233724805.1">
    <property type="nucleotide sequence ID" value="NZ_JAJVCN010000001.1"/>
</dbReference>
<keyword evidence="2" id="KW-0732">Signal</keyword>
<organism evidence="3 4">
    <name type="scientific">Kibdelosporangium philippinense</name>
    <dbReference type="NCBI Taxonomy" id="211113"/>
    <lineage>
        <taxon>Bacteria</taxon>
        <taxon>Bacillati</taxon>
        <taxon>Actinomycetota</taxon>
        <taxon>Actinomycetes</taxon>
        <taxon>Pseudonocardiales</taxon>
        <taxon>Pseudonocardiaceae</taxon>
        <taxon>Kibdelosporangium</taxon>
    </lineage>
</organism>
<dbReference type="PROSITE" id="PS51257">
    <property type="entry name" value="PROKAR_LIPOPROTEIN"/>
    <property type="match status" value="1"/>
</dbReference>
<evidence type="ECO:0000313" key="4">
    <source>
        <dbReference type="Proteomes" id="UP001521150"/>
    </source>
</evidence>
<name>A0ABS8Z5W9_9PSEU</name>
<evidence type="ECO:0000313" key="3">
    <source>
        <dbReference type="EMBL" id="MCE7003255.1"/>
    </source>
</evidence>
<feature type="region of interest" description="Disordered" evidence="1">
    <location>
        <begin position="26"/>
        <end position="68"/>
    </location>
</feature>
<dbReference type="Proteomes" id="UP001521150">
    <property type="component" value="Unassembled WGS sequence"/>
</dbReference>
<evidence type="ECO:0000256" key="1">
    <source>
        <dbReference type="SAM" id="MobiDB-lite"/>
    </source>
</evidence>
<sequence>MNKRLFVLVAPTAALAGALLLGACGSQQPAAPSQQDTSAAMKPASSTGNLLSSGDNLPGTGHQYAPKAKAGTNCGPVEYTKGGPKYNLITDDTSAGNPGCTVAFNILDEYLKAPVDPAGGSQGNKKLSQGWSCATDGGSGASATGMIACTTGKPNGSGGVTGGFAFHTERVR</sequence>
<comment type="caution">
    <text evidence="3">The sequence shown here is derived from an EMBL/GenBank/DDBJ whole genome shotgun (WGS) entry which is preliminary data.</text>
</comment>
<proteinExistence type="predicted"/>
<reference evidence="3 4" key="1">
    <citation type="submission" date="2021-12" db="EMBL/GenBank/DDBJ databases">
        <title>Genome sequence of Kibdelosporangium philippinense ATCC 49844.</title>
        <authorList>
            <person name="Fedorov E.A."/>
            <person name="Omeragic M."/>
            <person name="Shalygina K.F."/>
            <person name="Maclea K.S."/>
        </authorList>
    </citation>
    <scope>NUCLEOTIDE SEQUENCE [LARGE SCALE GENOMIC DNA]</scope>
    <source>
        <strain evidence="3 4">ATCC 49844</strain>
    </source>
</reference>
<feature type="chain" id="PRO_5047489028" description="Lipoprotein" evidence="2">
    <location>
        <begin position="31"/>
        <end position="172"/>
    </location>
</feature>
<keyword evidence="4" id="KW-1185">Reference proteome</keyword>
<gene>
    <name evidence="3" type="ORF">LWC34_10485</name>
</gene>
<feature type="signal peptide" evidence="2">
    <location>
        <begin position="1"/>
        <end position="30"/>
    </location>
</feature>
<accession>A0ABS8Z5W9</accession>
<evidence type="ECO:0000256" key="2">
    <source>
        <dbReference type="SAM" id="SignalP"/>
    </source>
</evidence>
<protein>
    <recommendedName>
        <fullName evidence="5">Lipoprotein</fullName>
    </recommendedName>
</protein>
<evidence type="ECO:0008006" key="5">
    <source>
        <dbReference type="Google" id="ProtNLM"/>
    </source>
</evidence>
<feature type="compositionally biased region" description="Polar residues" evidence="1">
    <location>
        <begin position="26"/>
        <end position="55"/>
    </location>
</feature>